<evidence type="ECO:0000313" key="3">
    <source>
        <dbReference type="EMBL" id="RUS85336.1"/>
    </source>
</evidence>
<dbReference type="AlphaFoldDB" id="A0A433TUT0"/>
<evidence type="ECO:0000256" key="1">
    <source>
        <dbReference type="SAM" id="MobiDB-lite"/>
    </source>
</evidence>
<evidence type="ECO:0000256" key="2">
    <source>
        <dbReference type="SAM" id="Phobius"/>
    </source>
</evidence>
<name>A0A433TUT0_ELYCH</name>
<reference evidence="3 4" key="1">
    <citation type="submission" date="2019-01" db="EMBL/GenBank/DDBJ databases">
        <title>A draft genome assembly of the solar-powered sea slug Elysia chlorotica.</title>
        <authorList>
            <person name="Cai H."/>
            <person name="Li Q."/>
            <person name="Fang X."/>
            <person name="Li J."/>
            <person name="Curtis N.E."/>
            <person name="Altenburger A."/>
            <person name="Shibata T."/>
            <person name="Feng M."/>
            <person name="Maeda T."/>
            <person name="Schwartz J.A."/>
            <person name="Shigenobu S."/>
            <person name="Lundholm N."/>
            <person name="Nishiyama T."/>
            <person name="Yang H."/>
            <person name="Hasebe M."/>
            <person name="Li S."/>
            <person name="Pierce S.K."/>
            <person name="Wang J."/>
        </authorList>
    </citation>
    <scope>NUCLEOTIDE SEQUENCE [LARGE SCALE GENOMIC DNA]</scope>
    <source>
        <strain evidence="3">EC2010</strain>
        <tissue evidence="3">Whole organism of an adult</tissue>
    </source>
</reference>
<keyword evidence="2" id="KW-0472">Membrane</keyword>
<feature type="compositionally biased region" description="Polar residues" evidence="1">
    <location>
        <begin position="198"/>
        <end position="238"/>
    </location>
</feature>
<evidence type="ECO:0000313" key="4">
    <source>
        <dbReference type="Proteomes" id="UP000271974"/>
    </source>
</evidence>
<proteinExistence type="predicted"/>
<keyword evidence="2" id="KW-1133">Transmembrane helix</keyword>
<organism evidence="3 4">
    <name type="scientific">Elysia chlorotica</name>
    <name type="common">Eastern emerald elysia</name>
    <name type="synonym">Sea slug</name>
    <dbReference type="NCBI Taxonomy" id="188477"/>
    <lineage>
        <taxon>Eukaryota</taxon>
        <taxon>Metazoa</taxon>
        <taxon>Spiralia</taxon>
        <taxon>Lophotrochozoa</taxon>
        <taxon>Mollusca</taxon>
        <taxon>Gastropoda</taxon>
        <taxon>Heterobranchia</taxon>
        <taxon>Euthyneura</taxon>
        <taxon>Panpulmonata</taxon>
        <taxon>Sacoglossa</taxon>
        <taxon>Placobranchoidea</taxon>
        <taxon>Plakobranchidae</taxon>
        <taxon>Elysia</taxon>
    </lineage>
</organism>
<gene>
    <name evidence="3" type="ORF">EGW08_006879</name>
</gene>
<keyword evidence="4" id="KW-1185">Reference proteome</keyword>
<feature type="region of interest" description="Disordered" evidence="1">
    <location>
        <begin position="184"/>
        <end position="263"/>
    </location>
</feature>
<keyword evidence="2" id="KW-0812">Transmembrane</keyword>
<protein>
    <submittedName>
        <fullName evidence="3">Uncharacterized protein</fullName>
    </submittedName>
</protein>
<accession>A0A433TUT0</accession>
<dbReference type="Proteomes" id="UP000271974">
    <property type="component" value="Unassembled WGS sequence"/>
</dbReference>
<feature type="non-terminal residue" evidence="3">
    <location>
        <position position="1"/>
    </location>
</feature>
<dbReference type="EMBL" id="RQTK01000173">
    <property type="protein sequence ID" value="RUS85336.1"/>
    <property type="molecule type" value="Genomic_DNA"/>
</dbReference>
<feature type="compositionally biased region" description="Low complexity" evidence="1">
    <location>
        <begin position="184"/>
        <end position="197"/>
    </location>
</feature>
<feature type="transmembrane region" description="Helical" evidence="2">
    <location>
        <begin position="599"/>
        <end position="617"/>
    </location>
</feature>
<comment type="caution">
    <text evidence="3">The sequence shown here is derived from an EMBL/GenBank/DDBJ whole genome shotgun (WGS) entry which is preliminary data.</text>
</comment>
<feature type="region of interest" description="Disordered" evidence="1">
    <location>
        <begin position="300"/>
        <end position="329"/>
    </location>
</feature>
<sequence>YLEWPGQVINLDLPASGFHHVTGTKAFYLYARLSRGGGFCSVGLIPEKLFRPSYQLPVIEPMTATSAVFVVVIVKTAEKDAVTVGPPAGVKRSADLCYNVTASDWSGCYFELQESEKSQNDTFVVEMEQATGSVFGAYLFATHRSRNNTACSLLGMAQAPSILDEFDLNEYLSSVQSQHLCEVTTTESATTISNTTAPDMTTENPQENGSTVSEPLNYPNTSQSSNSTLASGETQTHSYPGLDITTPDRGLTSPTDRDSDIATTGVQQSYTSAAYSGGGTAAITTPGDVLVTASQSIIPLTSESPGSYTSTGFDGNKESTSTKSPQSYATTAAPNVNIDTSPTEHLQSYATTAAPNVNIDTSPTEHLQSYATTAAPNVNIDTSPTEHLQSYATTAAPNVNIDTSPTEHLQSYATTAAPNVNIDTSPTEHLQSYTTTAAPSVNIDISSGEHLQSYTTTTAPNVNIDTSPTEHLQSYATTAAPNVNIDTSPTEHLQSYTTTTAPSVNIDTSSSEHLQSYTTTTTTTTTTTAPDGTTGVKPTEAVLCRRAQSPKTNTTLTQKEVQETVEEIVTHLSVQTEKLSSVTRSKTSAPDDRASSTTMGMGGMVFIGVVFGLIILSDISKILHDLRIAMRNIKKSKL</sequence>